<proteinExistence type="predicted"/>
<evidence type="ECO:0000313" key="1">
    <source>
        <dbReference type="EMBL" id="UAW01198.1"/>
    </source>
</evidence>
<reference evidence="1 2" key="1">
    <citation type="submission" date="2021-06" db="EMBL/GenBank/DDBJ databases">
        <authorList>
            <person name="Chen R."/>
            <person name="Qin H."/>
            <person name="He S."/>
            <person name="Han P."/>
            <person name="Xu F."/>
            <person name="Sun H."/>
            <person name="Fan H."/>
            <person name="Tong Y."/>
        </authorList>
    </citation>
    <scope>NUCLEOTIDE SEQUENCE [LARGE SCALE GENOMIC DNA]</scope>
</reference>
<accession>A0AAE9BPX7</accession>
<keyword evidence="2" id="KW-1185">Reference proteome</keyword>
<sequence length="64" mass="7638">MKLIQTYVLKHIEGAYRFVYMNNSFSISLNTSAYNYLEKMDEAAYGIEAIRYGRWVKNDIRTYI</sequence>
<name>A0AAE9BPX7_9CAUD</name>
<evidence type="ECO:0000313" key="2">
    <source>
        <dbReference type="Proteomes" id="UP000828026"/>
    </source>
</evidence>
<dbReference type="Proteomes" id="UP000828026">
    <property type="component" value="Segment"/>
</dbReference>
<dbReference type="RefSeq" id="YP_010657633.1">
    <property type="nucleotide sequence ID" value="NC_070848.1"/>
</dbReference>
<protein>
    <submittedName>
        <fullName evidence="1">Uncharacterized protein</fullName>
    </submittedName>
</protein>
<organism evidence="1 2">
    <name type="scientific">Vibrio phage BUCT194</name>
    <dbReference type="NCBI Taxonomy" id="2859072"/>
    <lineage>
        <taxon>Viruses</taxon>
        <taxon>Duplodnaviria</taxon>
        <taxon>Heunggongvirae</taxon>
        <taxon>Uroviricota</taxon>
        <taxon>Caudoviricetes</taxon>
        <taxon>Schitoviridae</taxon>
        <taxon>Varunavirus</taxon>
        <taxon>Varunavirus BUCT194</taxon>
    </lineage>
</organism>
<dbReference type="KEGG" id="vg:77933552"/>
<dbReference type="EMBL" id="MZ447858">
    <property type="protein sequence ID" value="UAW01198.1"/>
    <property type="molecule type" value="Genomic_DNA"/>
</dbReference>
<dbReference type="GeneID" id="77933552"/>